<evidence type="ECO:0000313" key="4">
    <source>
        <dbReference type="Proteomes" id="UP001221898"/>
    </source>
</evidence>
<dbReference type="EMBL" id="JAINUG010000378">
    <property type="protein sequence ID" value="KAJ8372974.1"/>
    <property type="molecule type" value="Genomic_DNA"/>
</dbReference>
<evidence type="ECO:0000313" key="3">
    <source>
        <dbReference type="EMBL" id="KAJ8372974.1"/>
    </source>
</evidence>
<dbReference type="SUPFAM" id="SSF56672">
    <property type="entry name" value="DNA/RNA polymerases"/>
    <property type="match status" value="1"/>
</dbReference>
<dbReference type="CDD" id="cd01650">
    <property type="entry name" value="RT_nLTR_like"/>
    <property type="match status" value="1"/>
</dbReference>
<keyword evidence="4" id="KW-1185">Reference proteome</keyword>
<dbReference type="Proteomes" id="UP001221898">
    <property type="component" value="Unassembled WGS sequence"/>
</dbReference>
<comment type="caution">
    <text evidence="3">The sequence shown here is derived from an EMBL/GenBank/DDBJ whole genome shotgun (WGS) entry which is preliminary data.</text>
</comment>
<dbReference type="AlphaFoldDB" id="A0AAD7RAR3"/>
<dbReference type="InterPro" id="IPR043502">
    <property type="entry name" value="DNA/RNA_pol_sf"/>
</dbReference>
<dbReference type="PANTHER" id="PTHR19446">
    <property type="entry name" value="REVERSE TRANSCRIPTASES"/>
    <property type="match status" value="1"/>
</dbReference>
<gene>
    <name evidence="3" type="ORF">AAFF_G00272550</name>
</gene>
<organism evidence="3 4">
    <name type="scientific">Aldrovandia affinis</name>
    <dbReference type="NCBI Taxonomy" id="143900"/>
    <lineage>
        <taxon>Eukaryota</taxon>
        <taxon>Metazoa</taxon>
        <taxon>Chordata</taxon>
        <taxon>Craniata</taxon>
        <taxon>Vertebrata</taxon>
        <taxon>Euteleostomi</taxon>
        <taxon>Actinopterygii</taxon>
        <taxon>Neopterygii</taxon>
        <taxon>Teleostei</taxon>
        <taxon>Notacanthiformes</taxon>
        <taxon>Halosauridae</taxon>
        <taxon>Aldrovandia</taxon>
    </lineage>
</organism>
<sequence length="403" mass="46336">MAKIRREQKRGLRRWRMEDEEYRRLDKEVKNSCRNDRRRWLEEKAREAQEGAEKNKMKTLYRIVREITSSRSSSGVPIRSKDGRALLSDEEQEARWVEHFRKVLNQPTPPTLFNLDQEPPAPTLNITSDEISGIEVARAIKSLKNNKAPGLDEVSAELLKHGREVVVESLTHLFNLIWHSEDVPADWRSGVIVTLPKKGNLSDCTNWRGITLLSIPGKVFCSVLLQHLKTEVDNILREEQAGFRKGRSCSEQIFTLRNIIEQCLELQTTLIINYIDFKKAFDSVHRESLWQIVQLYGVPSKYVNIFRALYHNSTLTYACETLMRTASITNMLDVFHRRCLRTILRISWRDHITNEEVMRRTGVALLSDMVSDRRRRPPVTGADGGDSSPNVPAGTGGTKSKSK</sequence>
<proteinExistence type="predicted"/>
<dbReference type="InterPro" id="IPR000477">
    <property type="entry name" value="RT_dom"/>
</dbReference>
<dbReference type="Pfam" id="PF00078">
    <property type="entry name" value="RVT_1"/>
    <property type="match status" value="1"/>
</dbReference>
<feature type="region of interest" description="Disordered" evidence="1">
    <location>
        <begin position="372"/>
        <end position="403"/>
    </location>
</feature>
<name>A0AAD7RAR3_9TELE</name>
<accession>A0AAD7RAR3</accession>
<protein>
    <recommendedName>
        <fullName evidence="2">Reverse transcriptase domain-containing protein</fullName>
    </recommendedName>
</protein>
<feature type="domain" description="Reverse transcriptase" evidence="2">
    <location>
        <begin position="196"/>
        <end position="310"/>
    </location>
</feature>
<evidence type="ECO:0000259" key="2">
    <source>
        <dbReference type="Pfam" id="PF00078"/>
    </source>
</evidence>
<evidence type="ECO:0000256" key="1">
    <source>
        <dbReference type="SAM" id="MobiDB-lite"/>
    </source>
</evidence>
<reference evidence="3" key="1">
    <citation type="journal article" date="2023" name="Science">
        <title>Genome structures resolve the early diversification of teleost fishes.</title>
        <authorList>
            <person name="Parey E."/>
            <person name="Louis A."/>
            <person name="Montfort J."/>
            <person name="Bouchez O."/>
            <person name="Roques C."/>
            <person name="Iampietro C."/>
            <person name="Lluch J."/>
            <person name="Castinel A."/>
            <person name="Donnadieu C."/>
            <person name="Desvignes T."/>
            <person name="Floi Bucao C."/>
            <person name="Jouanno E."/>
            <person name="Wen M."/>
            <person name="Mejri S."/>
            <person name="Dirks R."/>
            <person name="Jansen H."/>
            <person name="Henkel C."/>
            <person name="Chen W.J."/>
            <person name="Zahm M."/>
            <person name="Cabau C."/>
            <person name="Klopp C."/>
            <person name="Thompson A.W."/>
            <person name="Robinson-Rechavi M."/>
            <person name="Braasch I."/>
            <person name="Lecointre G."/>
            <person name="Bobe J."/>
            <person name="Postlethwait J.H."/>
            <person name="Berthelot C."/>
            <person name="Roest Crollius H."/>
            <person name="Guiguen Y."/>
        </authorList>
    </citation>
    <scope>NUCLEOTIDE SEQUENCE</scope>
    <source>
        <strain evidence="3">NC1722</strain>
    </source>
</reference>